<dbReference type="STRING" id="1461322.OJ16_02385"/>
<evidence type="ECO:0000313" key="3">
    <source>
        <dbReference type="Proteomes" id="UP000031672"/>
    </source>
</evidence>
<comment type="caution">
    <text evidence="2">The sequence shown here is derived from an EMBL/GenBank/DDBJ whole genome shotgun (WGS) entry which is preliminary data.</text>
</comment>
<protein>
    <recommendedName>
        <fullName evidence="1">YagK/YfjJ C-terminal domain-containing protein</fullName>
    </recommendedName>
</protein>
<dbReference type="EMBL" id="JTKH01000003">
    <property type="protein sequence ID" value="KII82052.1"/>
    <property type="molecule type" value="Genomic_DNA"/>
</dbReference>
<evidence type="ECO:0000313" key="2">
    <source>
        <dbReference type="EMBL" id="KII82052.1"/>
    </source>
</evidence>
<gene>
    <name evidence="2" type="ORF">OJ16_02385</name>
</gene>
<evidence type="ECO:0000259" key="1">
    <source>
        <dbReference type="Pfam" id="PF11726"/>
    </source>
</evidence>
<dbReference type="Proteomes" id="UP000031672">
    <property type="component" value="Unassembled WGS sequence"/>
</dbReference>
<sequence>MSFRTKKLKTTTSDTFNGLPILTPKGGLVLNYLDRLYDTIDKAVTQYPRTTAIRVDLRLAKSLLFDDSSVIKNLIASLDAQIQADLSRKKRRGQTARSCKVRYAWCKERSTSLSHHYHLVLLLNKDVYHSLGRFEQKGNLSDMIKRAWCRALDIKADEGDTLVHFPENPTYWLEFNSDRFDQQLDDLFKRVSYLAKVETKHYGDRYRSFGCSRT</sequence>
<dbReference type="RefSeq" id="WP_040986985.1">
    <property type="nucleotide sequence ID" value="NZ_JTKH01000003.1"/>
</dbReference>
<dbReference type="AlphaFoldDB" id="A0A0C2P6L0"/>
<accession>A0A0C2P6L0</accession>
<accession>A0A0C2KDK8</accession>
<proteinExistence type="predicted"/>
<keyword evidence="3" id="KW-1185">Reference proteome</keyword>
<feature type="domain" description="YagK/YfjJ C-terminal" evidence="1">
    <location>
        <begin position="44"/>
        <end position="212"/>
    </location>
</feature>
<dbReference type="Pfam" id="PF11726">
    <property type="entry name" value="YagK_YfjJ_C"/>
    <property type="match status" value="1"/>
</dbReference>
<reference evidence="2 3" key="1">
    <citation type="submission" date="2014-11" db="EMBL/GenBank/DDBJ databases">
        <title>Draft Genome Sequence of Vibrio piscirenalis strains CECT 8603T and CECT 8604, two marine Gammaproteobacterium isolated from cultured gilthead sea bream (Sparus aurata).</title>
        <authorList>
            <person name="Arahal D.R."/>
            <person name="Rodrigo-Torres L."/>
            <person name="Lucena T."/>
            <person name="Pujalte M.J."/>
        </authorList>
    </citation>
    <scope>NUCLEOTIDE SEQUENCE [LARGE SCALE GENOMIC DNA]</scope>
    <source>
        <strain evidence="2 3">DCR 1-4-2</strain>
    </source>
</reference>
<dbReference type="OrthoDB" id="5701642at2"/>
<name>A0A0C2P6L0_9VIBR</name>
<organism evidence="2 3">
    <name type="scientific">Vibrio renipiscarius</name>
    <dbReference type="NCBI Taxonomy" id="1461322"/>
    <lineage>
        <taxon>Bacteria</taxon>
        <taxon>Pseudomonadati</taxon>
        <taxon>Pseudomonadota</taxon>
        <taxon>Gammaproteobacteria</taxon>
        <taxon>Vibrionales</taxon>
        <taxon>Vibrionaceae</taxon>
        <taxon>Vibrio</taxon>
    </lineage>
</organism>
<dbReference type="InterPro" id="IPR057271">
    <property type="entry name" value="YagK_YfjJ_C"/>
</dbReference>